<keyword evidence="3" id="KW-1185">Reference proteome</keyword>
<evidence type="ECO:0000313" key="2">
    <source>
        <dbReference type="EMBL" id="PJJ70454.1"/>
    </source>
</evidence>
<dbReference type="AlphaFoldDB" id="A0A2M9CEV3"/>
<name>A0A2M9CEV3_9CELL</name>
<feature type="chain" id="PRO_5039369407" description="Lipoprotein" evidence="1">
    <location>
        <begin position="18"/>
        <end position="146"/>
    </location>
</feature>
<protein>
    <recommendedName>
        <fullName evidence="4">Lipoprotein</fullName>
    </recommendedName>
</protein>
<dbReference type="EMBL" id="PGFE01000003">
    <property type="protein sequence ID" value="PJJ70454.1"/>
    <property type="molecule type" value="Genomic_DNA"/>
</dbReference>
<dbReference type="PROSITE" id="PS51257">
    <property type="entry name" value="PROKAR_LIPOPROTEIN"/>
    <property type="match status" value="1"/>
</dbReference>
<evidence type="ECO:0000313" key="3">
    <source>
        <dbReference type="Proteomes" id="UP000231693"/>
    </source>
</evidence>
<sequence length="146" mass="15207">MSTTRTALARASIVAFAAAVVLSGCGGQDPALDGVTGLETVEEFAEQHFVVLPGTVPERLVGLDALMASGVSYYEFSRDDDVVVAVCVGTEMQCAPAVEGTVLREGVADGLPFTVWAIAPADGEVPADARDFWTEVVMSTAPGWLD</sequence>
<keyword evidence="1" id="KW-0732">Signal</keyword>
<comment type="caution">
    <text evidence="2">The sequence shown here is derived from an EMBL/GenBank/DDBJ whole genome shotgun (WGS) entry which is preliminary data.</text>
</comment>
<dbReference type="RefSeq" id="WP_100423420.1">
    <property type="nucleotide sequence ID" value="NZ_BOOX01000001.1"/>
</dbReference>
<gene>
    <name evidence="2" type="ORF">CLV28_2290</name>
</gene>
<evidence type="ECO:0000256" key="1">
    <source>
        <dbReference type="SAM" id="SignalP"/>
    </source>
</evidence>
<reference evidence="2 3" key="1">
    <citation type="submission" date="2017-11" db="EMBL/GenBank/DDBJ databases">
        <title>Genomic Encyclopedia of Archaeal and Bacterial Type Strains, Phase II (KMG-II): From Individual Species to Whole Genera.</title>
        <authorList>
            <person name="Goeker M."/>
        </authorList>
    </citation>
    <scope>NUCLEOTIDE SEQUENCE [LARGE SCALE GENOMIC DNA]</scope>
    <source>
        <strain evidence="2 3">DSM 25478</strain>
    </source>
</reference>
<accession>A0A2M9CEV3</accession>
<feature type="signal peptide" evidence="1">
    <location>
        <begin position="1"/>
        <end position="17"/>
    </location>
</feature>
<evidence type="ECO:0008006" key="4">
    <source>
        <dbReference type="Google" id="ProtNLM"/>
    </source>
</evidence>
<dbReference type="Proteomes" id="UP000231693">
    <property type="component" value="Unassembled WGS sequence"/>
</dbReference>
<organism evidence="2 3">
    <name type="scientific">Sediminihabitans luteus</name>
    <dbReference type="NCBI Taxonomy" id="1138585"/>
    <lineage>
        <taxon>Bacteria</taxon>
        <taxon>Bacillati</taxon>
        <taxon>Actinomycetota</taxon>
        <taxon>Actinomycetes</taxon>
        <taxon>Micrococcales</taxon>
        <taxon>Cellulomonadaceae</taxon>
        <taxon>Sediminihabitans</taxon>
    </lineage>
</organism>
<proteinExistence type="predicted"/>